<dbReference type="Pfam" id="PF00005">
    <property type="entry name" value="ABC_tran"/>
    <property type="match status" value="2"/>
</dbReference>
<dbReference type="RefSeq" id="WP_095717242.1">
    <property type="nucleotide sequence ID" value="NZ_BAAAHZ010000012.1"/>
</dbReference>
<keyword evidence="1" id="KW-0813">Transport</keyword>
<dbReference type="PANTHER" id="PTHR43790">
    <property type="entry name" value="CARBOHYDRATE TRANSPORT ATP-BINDING PROTEIN MG119-RELATED"/>
    <property type="match status" value="1"/>
</dbReference>
<dbReference type="InterPro" id="IPR003439">
    <property type="entry name" value="ABC_transporter-like_ATP-bd"/>
</dbReference>
<evidence type="ECO:0000256" key="4">
    <source>
        <dbReference type="ARBA" id="ARBA00022840"/>
    </source>
</evidence>
<dbReference type="InterPro" id="IPR027417">
    <property type="entry name" value="P-loop_NTPase"/>
</dbReference>
<evidence type="ECO:0000259" key="5">
    <source>
        <dbReference type="PROSITE" id="PS50893"/>
    </source>
</evidence>
<protein>
    <recommendedName>
        <fullName evidence="5">ABC transporter domain-containing protein</fullName>
    </recommendedName>
</protein>
<comment type="caution">
    <text evidence="6">The sequence shown here is derived from an EMBL/GenBank/DDBJ whole genome shotgun (WGS) entry which is preliminary data.</text>
</comment>
<evidence type="ECO:0000256" key="3">
    <source>
        <dbReference type="ARBA" id="ARBA00022741"/>
    </source>
</evidence>
<dbReference type="SUPFAM" id="SSF52540">
    <property type="entry name" value="P-loop containing nucleoside triphosphate hydrolases"/>
    <property type="match status" value="2"/>
</dbReference>
<keyword evidence="2" id="KW-0677">Repeat</keyword>
<dbReference type="GO" id="GO:0005524">
    <property type="term" value="F:ATP binding"/>
    <property type="evidence" value="ECO:0007669"/>
    <property type="project" value="UniProtKB-KW"/>
</dbReference>
<dbReference type="PANTHER" id="PTHR43790:SF9">
    <property type="entry name" value="GALACTOFURANOSE TRANSPORTER ATP-BINDING PROTEIN YTFR"/>
    <property type="match status" value="1"/>
</dbReference>
<reference evidence="7" key="1">
    <citation type="submission" date="2017-09" db="EMBL/GenBank/DDBJ databases">
        <authorList>
            <person name="Zhang Y."/>
            <person name="Huang X."/>
            <person name="Liu J."/>
            <person name="Lu L."/>
            <person name="Peng K."/>
        </authorList>
    </citation>
    <scope>NUCLEOTIDE SEQUENCE [LARGE SCALE GENOMIC DNA]</scope>
    <source>
        <strain evidence="7">S-XJ-1</strain>
    </source>
</reference>
<dbReference type="PROSITE" id="PS00211">
    <property type="entry name" value="ABC_TRANSPORTER_1"/>
    <property type="match status" value="1"/>
</dbReference>
<keyword evidence="7" id="KW-1185">Reference proteome</keyword>
<dbReference type="Gene3D" id="3.40.50.300">
    <property type="entry name" value="P-loop containing nucleotide triphosphate hydrolases"/>
    <property type="match status" value="2"/>
</dbReference>
<organism evidence="6 7">
    <name type="scientific">Dietzia natronolimnaea</name>
    <dbReference type="NCBI Taxonomy" id="161920"/>
    <lineage>
        <taxon>Bacteria</taxon>
        <taxon>Bacillati</taxon>
        <taxon>Actinomycetota</taxon>
        <taxon>Actinomycetes</taxon>
        <taxon>Mycobacteriales</taxon>
        <taxon>Dietziaceae</taxon>
        <taxon>Dietzia</taxon>
    </lineage>
</organism>
<dbReference type="PROSITE" id="PS50893">
    <property type="entry name" value="ABC_TRANSPORTER_2"/>
    <property type="match status" value="1"/>
</dbReference>
<dbReference type="AlphaFoldDB" id="A0A2A2WTY2"/>
<evidence type="ECO:0000313" key="7">
    <source>
        <dbReference type="Proteomes" id="UP000218810"/>
    </source>
</evidence>
<dbReference type="GO" id="GO:0016887">
    <property type="term" value="F:ATP hydrolysis activity"/>
    <property type="evidence" value="ECO:0007669"/>
    <property type="project" value="InterPro"/>
</dbReference>
<accession>A0A2A2WTY2</accession>
<dbReference type="InterPro" id="IPR017871">
    <property type="entry name" value="ABC_transporter-like_CS"/>
</dbReference>
<dbReference type="Proteomes" id="UP000218810">
    <property type="component" value="Unassembled WGS sequence"/>
</dbReference>
<dbReference type="InterPro" id="IPR050107">
    <property type="entry name" value="ABC_carbohydrate_import_ATPase"/>
</dbReference>
<proteinExistence type="predicted"/>
<evidence type="ECO:0000313" key="6">
    <source>
        <dbReference type="EMBL" id="PAY24434.1"/>
    </source>
</evidence>
<keyword evidence="3" id="KW-0547">Nucleotide-binding</keyword>
<dbReference type="CDD" id="cd03215">
    <property type="entry name" value="ABC_Carb_Monos_II"/>
    <property type="match status" value="1"/>
</dbReference>
<sequence>MTAQHPPSADPAPLLEIRQLTKSFNGVSALSGVDLAMYPGEVHGLLGANGSGKSTLIKVLAGVHDADGGEVTVHGTRVSTPFGARGLRDHGLGFVHQDLGLAPSGTVLEHMALDSGGTSVGLKRVPWGRERERVSELLDRFGIDIHPDATIDMLTPVQRAMLAVVRAVGGQELKSEPGRPQILVLDEPTVFLPRQEVDVLFAVLDRLRDRGDAVLLVSHDLDEILQVTDRVTVFRNGGLAGTRETRGATRDDLVSLILGSKAEHLTKHDAVVDSDAPPVLAARALTGERVHNLDLEVYAGEVVGVTGLAGSGTEELPDLLFGARAAKSGSVEHQGAQVHDPTPARSMDAGVVLIPANRKEQGGSLELSVLENMSLPFLGRRAGGALIDWAGLRRQADETLARLRVKPQDSSAMFGHLSGGNQQKVLIGKWMDTQPTVMLLNEPTQGVDVGARREIFKLVREATQKGMAVLCATTDYEQLVEMADRVVVLDQGEIRAELRGDHITKDALASAVYSEEVA</sequence>
<dbReference type="EMBL" id="NTGA01000005">
    <property type="protein sequence ID" value="PAY24434.1"/>
    <property type="molecule type" value="Genomic_DNA"/>
</dbReference>
<evidence type="ECO:0000256" key="1">
    <source>
        <dbReference type="ARBA" id="ARBA00022448"/>
    </source>
</evidence>
<keyword evidence="4" id="KW-0067">ATP-binding</keyword>
<feature type="domain" description="ABC transporter" evidence="5">
    <location>
        <begin position="15"/>
        <end position="516"/>
    </location>
</feature>
<dbReference type="SMART" id="SM00382">
    <property type="entry name" value="AAA"/>
    <property type="match status" value="2"/>
</dbReference>
<dbReference type="CDD" id="cd03216">
    <property type="entry name" value="ABC_Carb_Monos_I"/>
    <property type="match status" value="1"/>
</dbReference>
<dbReference type="InterPro" id="IPR003593">
    <property type="entry name" value="AAA+_ATPase"/>
</dbReference>
<evidence type="ECO:0000256" key="2">
    <source>
        <dbReference type="ARBA" id="ARBA00022737"/>
    </source>
</evidence>
<dbReference type="OrthoDB" id="7757085at2"/>
<name>A0A2A2WTY2_9ACTN</name>
<gene>
    <name evidence="6" type="ORF">CEY15_03010</name>
</gene>